<organism evidence="2">
    <name type="scientific">viral metagenome</name>
    <dbReference type="NCBI Taxonomy" id="1070528"/>
    <lineage>
        <taxon>unclassified sequences</taxon>
        <taxon>metagenomes</taxon>
        <taxon>organismal metagenomes</taxon>
    </lineage>
</organism>
<evidence type="ECO:0000313" key="2">
    <source>
        <dbReference type="EMBL" id="QHS89786.1"/>
    </source>
</evidence>
<dbReference type="AlphaFoldDB" id="A0A6C0BCE0"/>
<keyword evidence="1" id="KW-0812">Transmembrane</keyword>
<feature type="transmembrane region" description="Helical" evidence="1">
    <location>
        <begin position="57"/>
        <end position="74"/>
    </location>
</feature>
<keyword evidence="1" id="KW-1133">Transmembrane helix</keyword>
<reference evidence="2" key="1">
    <citation type="journal article" date="2020" name="Nature">
        <title>Giant virus diversity and host interactions through global metagenomics.</title>
        <authorList>
            <person name="Schulz F."/>
            <person name="Roux S."/>
            <person name="Paez-Espino D."/>
            <person name="Jungbluth S."/>
            <person name="Walsh D.A."/>
            <person name="Denef V.J."/>
            <person name="McMahon K.D."/>
            <person name="Konstantinidis K.T."/>
            <person name="Eloe-Fadrosh E.A."/>
            <person name="Kyrpides N.C."/>
            <person name="Woyke T."/>
        </authorList>
    </citation>
    <scope>NUCLEOTIDE SEQUENCE</scope>
    <source>
        <strain evidence="2">GVMAG-M-3300010160-4</strain>
    </source>
</reference>
<protein>
    <submittedName>
        <fullName evidence="2">Uncharacterized protein</fullName>
    </submittedName>
</protein>
<keyword evidence="1" id="KW-0472">Membrane</keyword>
<name>A0A6C0BCE0_9ZZZZ</name>
<sequence>MQDNIEFQIISSFASGILFGGLSRSIFFTILFVLAFEFCVIHYSRFYPPEVMTYERVIVNIFFLLGWILGRILMLNETGFEDIVEFFERNNDIREHTGPSGAEFIFSDKNENLENFGFKNGE</sequence>
<proteinExistence type="predicted"/>
<dbReference type="EMBL" id="MN739120">
    <property type="protein sequence ID" value="QHS89786.1"/>
    <property type="molecule type" value="Genomic_DNA"/>
</dbReference>
<accession>A0A6C0BCE0</accession>
<feature type="transmembrane region" description="Helical" evidence="1">
    <location>
        <begin position="12"/>
        <end position="36"/>
    </location>
</feature>
<evidence type="ECO:0000256" key="1">
    <source>
        <dbReference type="SAM" id="Phobius"/>
    </source>
</evidence>